<dbReference type="OrthoDB" id="5431456at2"/>
<sequence>MRKKSSTKDVTSLLPGLVRAKGWEVELERYDVFRNWEKLLGEEVAGCSAPLKVERNILWVEVENSVWLQQLQYQKAWMLDEINAFLKLSSLADIKLLIKSGRPKEEKEETRIDYKPPAAAEFEKFKEKTAWIEDEASREALQNFWYLFHACKRK</sequence>
<dbReference type="Pfam" id="PF05258">
    <property type="entry name" value="DciA"/>
    <property type="match status" value="1"/>
</dbReference>
<dbReference type="RefSeq" id="WP_011188175.1">
    <property type="nucleotide sequence ID" value="NC_006138.1"/>
</dbReference>
<dbReference type="KEGG" id="dps:DP0932"/>
<reference evidence="2" key="1">
    <citation type="journal article" date="2004" name="Environ. Microbiol.">
        <title>The genome of Desulfotalea psychrophila, a sulfate-reducing bacterium from permanently cold Arctic sediments.</title>
        <authorList>
            <person name="Rabus R."/>
            <person name="Ruepp A."/>
            <person name="Frickey T."/>
            <person name="Rattei T."/>
            <person name="Fartmann B."/>
            <person name="Stark M."/>
            <person name="Bauer M."/>
            <person name="Zibat A."/>
            <person name="Lombardot T."/>
            <person name="Becker I."/>
            <person name="Amann J."/>
            <person name="Gellner K."/>
            <person name="Teeling H."/>
            <person name="Leuschner W.D."/>
            <person name="Gloeckner F.-O."/>
            <person name="Lupas A.N."/>
            <person name="Amann R."/>
            <person name="Klenk H.-P."/>
        </authorList>
    </citation>
    <scope>NUCLEOTIDE SEQUENCE [LARGE SCALE GENOMIC DNA]</scope>
    <source>
        <strain evidence="2">DSM 12343 / LSv54</strain>
    </source>
</reference>
<proteinExistence type="predicted"/>
<organism evidence="1 2">
    <name type="scientific">Desulfotalea psychrophila (strain LSv54 / DSM 12343)</name>
    <dbReference type="NCBI Taxonomy" id="177439"/>
    <lineage>
        <taxon>Bacteria</taxon>
        <taxon>Pseudomonadati</taxon>
        <taxon>Thermodesulfobacteriota</taxon>
        <taxon>Desulfobulbia</taxon>
        <taxon>Desulfobulbales</taxon>
        <taxon>Desulfocapsaceae</taxon>
        <taxon>Desulfotalea</taxon>
    </lineage>
</organism>
<protein>
    <recommendedName>
        <fullName evidence="3">DUF721 domain-containing protein</fullName>
    </recommendedName>
</protein>
<dbReference type="InterPro" id="IPR007922">
    <property type="entry name" value="DciA-like"/>
</dbReference>
<dbReference type="PANTHER" id="PTHR36456">
    <property type="entry name" value="UPF0232 PROTEIN SCO3875"/>
    <property type="match status" value="1"/>
</dbReference>
<evidence type="ECO:0008006" key="3">
    <source>
        <dbReference type="Google" id="ProtNLM"/>
    </source>
</evidence>
<gene>
    <name evidence="1" type="ordered locus">DP0932</name>
</gene>
<dbReference type="Proteomes" id="UP000000602">
    <property type="component" value="Chromosome"/>
</dbReference>
<keyword evidence="2" id="KW-1185">Reference proteome</keyword>
<dbReference type="eggNOG" id="COG5512">
    <property type="taxonomic scope" value="Bacteria"/>
</dbReference>
<evidence type="ECO:0000313" key="2">
    <source>
        <dbReference type="Proteomes" id="UP000000602"/>
    </source>
</evidence>
<dbReference type="EMBL" id="CR522870">
    <property type="protein sequence ID" value="CAG35661.1"/>
    <property type="molecule type" value="Genomic_DNA"/>
</dbReference>
<dbReference type="AlphaFoldDB" id="Q6APR3"/>
<dbReference type="PANTHER" id="PTHR36456:SF1">
    <property type="entry name" value="UPF0232 PROTEIN SCO3875"/>
    <property type="match status" value="1"/>
</dbReference>
<dbReference type="STRING" id="177439.DP0932"/>
<evidence type="ECO:0000313" key="1">
    <source>
        <dbReference type="EMBL" id="CAG35661.1"/>
    </source>
</evidence>
<name>Q6APR3_DESPS</name>
<accession>Q6APR3</accession>
<dbReference type="HOGENOM" id="CLU_134901_0_0_7"/>